<dbReference type="Proteomes" id="UP000242015">
    <property type="component" value="Unassembled WGS sequence"/>
</dbReference>
<organism evidence="1 2">
    <name type="scientific">Candidatus Marsarchaeota G2 archaeon BE_D</name>
    <dbReference type="NCBI Taxonomy" id="1978158"/>
    <lineage>
        <taxon>Archaea</taxon>
        <taxon>Candidatus Marsarchaeota</taxon>
        <taxon>Candidatus Marsarchaeota group 2</taxon>
    </lineage>
</organism>
<reference evidence="1 2" key="1">
    <citation type="submission" date="2017-04" db="EMBL/GenBank/DDBJ databases">
        <title>Novel microbial lineages endemic to geothermal iron-oxide mats fill important gaps in the evolutionary history of Archaea.</title>
        <authorList>
            <person name="Jay Z.J."/>
            <person name="Beam J.P."/>
            <person name="Dlakic M."/>
            <person name="Rusch D.B."/>
            <person name="Kozubal M.A."/>
            <person name="Inskeep W.P."/>
        </authorList>
    </citation>
    <scope>NUCLEOTIDE SEQUENCE [LARGE SCALE GENOMIC DNA]</scope>
    <source>
        <strain evidence="1">BE_D</strain>
    </source>
</reference>
<evidence type="ECO:0000313" key="1">
    <source>
        <dbReference type="EMBL" id="PSO06792.1"/>
    </source>
</evidence>
<proteinExistence type="predicted"/>
<sequence>MSGSGVRSRDGRLTRLSSVKLTEVVGSRVLELTFYVYEGVDEGEAVEEVLSKAASIRMHYYLKKTANNPAPVGLCSPTSAGVDTSGEGARRGGVE</sequence>
<comment type="caution">
    <text evidence="1">The sequence shown here is derived from an EMBL/GenBank/DDBJ whole genome shotgun (WGS) entry which is preliminary data.</text>
</comment>
<accession>A0A2R6C7A4</accession>
<dbReference type="EMBL" id="NEXF01000398">
    <property type="protein sequence ID" value="PSO06792.1"/>
    <property type="molecule type" value="Genomic_DNA"/>
</dbReference>
<evidence type="ECO:0000313" key="2">
    <source>
        <dbReference type="Proteomes" id="UP000242015"/>
    </source>
</evidence>
<dbReference type="AlphaFoldDB" id="A0A2R6C7A4"/>
<protein>
    <submittedName>
        <fullName evidence="1">Uncharacterized protein</fullName>
    </submittedName>
</protein>
<gene>
    <name evidence="1" type="ORF">B9Q04_14230</name>
</gene>
<name>A0A2R6C7A4_9ARCH</name>